<dbReference type="EMBL" id="CP004393">
    <property type="protein sequence ID" value="AJE48012.1"/>
    <property type="molecule type" value="Genomic_DNA"/>
</dbReference>
<dbReference type="Proteomes" id="UP000031521">
    <property type="component" value="Chromosome"/>
</dbReference>
<protein>
    <submittedName>
        <fullName evidence="2">Uncharacterized protein</fullName>
    </submittedName>
</protein>
<dbReference type="HOGENOM" id="CLU_155158_0_0_5"/>
<proteinExistence type="predicted"/>
<dbReference type="OrthoDB" id="8115457at2"/>
<organism evidence="2 3">
    <name type="scientific">Celeribacter indicus</name>
    <dbReference type="NCBI Taxonomy" id="1208324"/>
    <lineage>
        <taxon>Bacteria</taxon>
        <taxon>Pseudomonadati</taxon>
        <taxon>Pseudomonadota</taxon>
        <taxon>Alphaproteobacteria</taxon>
        <taxon>Rhodobacterales</taxon>
        <taxon>Roseobacteraceae</taxon>
        <taxon>Celeribacter</taxon>
    </lineage>
</organism>
<keyword evidence="1" id="KW-1133">Transmembrane helix</keyword>
<dbReference type="STRING" id="1208324.P73_3297"/>
<gene>
    <name evidence="2" type="ORF">P73_3297</name>
</gene>
<dbReference type="KEGG" id="cid:P73_3297"/>
<sequence length="102" mass="11208">MPKLVKLYITQVFIGFGVAAAFVAGLLYFNVVNMWHLVSHSDIGWLAVLILWFANGIVFSGVQFGITVMRMAEAEGGDTGGKRDDLPVGLLEPVRVEQGERR</sequence>
<reference evidence="2 3" key="1">
    <citation type="journal article" date="2014" name="Int. J. Syst. Evol. Microbiol.">
        <title>Celeribacter indicus sp. nov., a polycyclic aromatic hydrocarbon-degrading bacterium from deep-sea sediment and reclassification of Huaishuia halophila as Celeribacter halophilus comb. nov.</title>
        <authorList>
            <person name="Lai Q."/>
            <person name="Cao J."/>
            <person name="Yuan J."/>
            <person name="Li F."/>
            <person name="Shao Z."/>
        </authorList>
    </citation>
    <scope>NUCLEOTIDE SEQUENCE [LARGE SCALE GENOMIC DNA]</scope>
    <source>
        <strain evidence="2">P73</strain>
    </source>
</reference>
<feature type="transmembrane region" description="Helical" evidence="1">
    <location>
        <begin position="12"/>
        <end position="31"/>
    </location>
</feature>
<accession>A0A0B5E6Q2</accession>
<evidence type="ECO:0000313" key="3">
    <source>
        <dbReference type="Proteomes" id="UP000031521"/>
    </source>
</evidence>
<name>A0A0B5E6Q2_9RHOB</name>
<keyword evidence="1" id="KW-0812">Transmembrane</keyword>
<keyword evidence="3" id="KW-1185">Reference proteome</keyword>
<dbReference type="RefSeq" id="WP_043870439.1">
    <property type="nucleotide sequence ID" value="NZ_CP004393.1"/>
</dbReference>
<keyword evidence="1" id="KW-0472">Membrane</keyword>
<feature type="transmembrane region" description="Helical" evidence="1">
    <location>
        <begin position="43"/>
        <end position="62"/>
    </location>
</feature>
<dbReference type="AlphaFoldDB" id="A0A0B5E6Q2"/>
<evidence type="ECO:0000313" key="2">
    <source>
        <dbReference type="EMBL" id="AJE48012.1"/>
    </source>
</evidence>
<evidence type="ECO:0000256" key="1">
    <source>
        <dbReference type="SAM" id="Phobius"/>
    </source>
</evidence>